<dbReference type="InParanoid" id="A0A1D6JFP3"/>
<dbReference type="IntAct" id="A0A1D6JFP3">
    <property type="interactions" value="1"/>
</dbReference>
<organism evidence="2">
    <name type="scientific">Zea mays</name>
    <name type="common">Maize</name>
    <dbReference type="NCBI Taxonomy" id="4577"/>
    <lineage>
        <taxon>Eukaryota</taxon>
        <taxon>Viridiplantae</taxon>
        <taxon>Streptophyta</taxon>
        <taxon>Embryophyta</taxon>
        <taxon>Tracheophyta</taxon>
        <taxon>Spermatophyta</taxon>
        <taxon>Magnoliopsida</taxon>
        <taxon>Liliopsida</taxon>
        <taxon>Poales</taxon>
        <taxon>Poaceae</taxon>
        <taxon>PACMAD clade</taxon>
        <taxon>Panicoideae</taxon>
        <taxon>Andropogonodae</taxon>
        <taxon>Andropogoneae</taxon>
        <taxon>Tripsacinae</taxon>
        <taxon>Zea</taxon>
    </lineage>
</organism>
<dbReference type="SUPFAM" id="SSF53474">
    <property type="entry name" value="alpha/beta-Hydrolases"/>
    <property type="match status" value="1"/>
</dbReference>
<protein>
    <submittedName>
        <fullName evidence="2">Alpha/beta-Hydrolases superfamily protein</fullName>
    </submittedName>
</protein>
<dbReference type="eggNOG" id="KOG1454">
    <property type="taxonomic scope" value="Eukaryota"/>
</dbReference>
<dbReference type="PANTHER" id="PTHR43194">
    <property type="entry name" value="HYDROLASE ALPHA/BETA FOLD FAMILY"/>
    <property type="match status" value="1"/>
</dbReference>
<gene>
    <name evidence="2" type="ORF">ZEAMMB73_Zm00001d026437</name>
</gene>
<proteinExistence type="predicted"/>
<dbReference type="ExpressionAtlas" id="A0A1D6JFP3">
    <property type="expression patterns" value="baseline and differential"/>
</dbReference>
<evidence type="ECO:0000256" key="1">
    <source>
        <dbReference type="SAM" id="MobiDB-lite"/>
    </source>
</evidence>
<name>A0A1D6JFP3_MAIZE</name>
<reference evidence="2" key="1">
    <citation type="submission" date="2015-12" db="EMBL/GenBank/DDBJ databases">
        <title>Update maize B73 reference genome by single molecule sequencing technologies.</title>
        <authorList>
            <consortium name="Maize Genome Sequencing Project"/>
            <person name="Ware D."/>
        </authorList>
    </citation>
    <scope>NUCLEOTIDE SEQUENCE</scope>
    <source>
        <tissue evidence="2">Seedling</tissue>
    </source>
</reference>
<dbReference type="Gene3D" id="3.40.50.1820">
    <property type="entry name" value="alpha/beta hydrolase"/>
    <property type="match status" value="1"/>
</dbReference>
<keyword evidence="2" id="KW-0378">Hydrolase</keyword>
<dbReference type="STRING" id="4577.A0A1D6JFP3"/>
<feature type="region of interest" description="Disordered" evidence="1">
    <location>
        <begin position="47"/>
        <end position="77"/>
    </location>
</feature>
<sequence length="292" mass="30604">MSHCCPCASASSSTAPFFLPSIPDSSSCRSGSGGAFSAAVGRSKLRCGGGPRRGQATVAAGSKDGGSGGTAGGEKGEDDAPAFNPFGFVTDNPSSRSAIQLPAVPAEDGNVGQMLYGFLVGSYGLTWALNNSSKVLKLAILNSPLTVSSPVPGLFQQLKWPLFGEFTCQNAVLAERFIEAGSAYMLKLEKADVYRLPYLSSGAPGFALLEAARKINFQDVLSRISAGFSSNGWEKPILLAWGISDKYLPLSIAEEFKQANPGVVKLEAIEGAGHMPQEDWPEKVVKALTSFL</sequence>
<dbReference type="EMBL" id="CM000786">
    <property type="protein sequence ID" value="AQK46593.1"/>
    <property type="molecule type" value="Genomic_DNA"/>
</dbReference>
<feature type="compositionally biased region" description="Gly residues" evidence="1">
    <location>
        <begin position="63"/>
        <end position="73"/>
    </location>
</feature>
<dbReference type="InterPro" id="IPR029058">
    <property type="entry name" value="AB_hydrolase_fold"/>
</dbReference>
<dbReference type="InterPro" id="IPR050228">
    <property type="entry name" value="Carboxylesterase_BioH"/>
</dbReference>
<dbReference type="GO" id="GO:0016787">
    <property type="term" value="F:hydrolase activity"/>
    <property type="evidence" value="ECO:0007669"/>
    <property type="project" value="UniProtKB-KW"/>
</dbReference>
<evidence type="ECO:0000313" key="2">
    <source>
        <dbReference type="EMBL" id="AQK46593.1"/>
    </source>
</evidence>
<dbReference type="OMA" id="ARKINFQ"/>
<accession>A0A1D6JFP3</accession>
<dbReference type="PANTHER" id="PTHR43194:SF2">
    <property type="entry name" value="PEROXISOMAL MEMBRANE PROTEIN LPX1"/>
    <property type="match status" value="1"/>
</dbReference>
<dbReference type="AlphaFoldDB" id="A0A1D6JFP3"/>